<dbReference type="InterPro" id="IPR009075">
    <property type="entry name" value="AcylCo_DH/oxidase_C"/>
</dbReference>
<dbReference type="SUPFAM" id="SSF56645">
    <property type="entry name" value="Acyl-CoA dehydrogenase NM domain-like"/>
    <property type="match status" value="1"/>
</dbReference>
<dbReference type="PANTHER" id="PTHR43884">
    <property type="entry name" value="ACYL-COA DEHYDROGENASE"/>
    <property type="match status" value="1"/>
</dbReference>
<dbReference type="Pfam" id="PF02770">
    <property type="entry name" value="Acyl-CoA_dh_M"/>
    <property type="match status" value="1"/>
</dbReference>
<evidence type="ECO:0000313" key="11">
    <source>
        <dbReference type="Proteomes" id="UP000583387"/>
    </source>
</evidence>
<reference evidence="10 11" key="1">
    <citation type="submission" date="2020-08" db="EMBL/GenBank/DDBJ databases">
        <authorList>
            <person name="Criscuolo A."/>
        </authorList>
    </citation>
    <scope>NUCLEOTIDE SEQUENCE [LARGE SCALE GENOMIC DNA]</scope>
    <source>
        <strain evidence="10">CIP111764</strain>
    </source>
</reference>
<dbReference type="Proteomes" id="UP000583387">
    <property type="component" value="Unassembled WGS sequence"/>
</dbReference>
<accession>A0A7U7IAH1</accession>
<feature type="domain" description="Acyl-CoA dehydrogenase/oxidase N-terminal" evidence="9">
    <location>
        <begin position="9"/>
        <end position="121"/>
    </location>
</feature>
<evidence type="ECO:0000256" key="3">
    <source>
        <dbReference type="ARBA" id="ARBA00022630"/>
    </source>
</evidence>
<keyword evidence="11" id="KW-1185">Reference proteome</keyword>
<dbReference type="PANTHER" id="PTHR43884:SF12">
    <property type="entry name" value="ISOVALERYL-COA DEHYDROGENASE, MITOCHONDRIAL-RELATED"/>
    <property type="match status" value="1"/>
</dbReference>
<dbReference type="PROSITE" id="PS00073">
    <property type="entry name" value="ACYL_COA_DH_2"/>
    <property type="match status" value="1"/>
</dbReference>
<sequence>MTIPRTLFSEEHLQFGESIRRFLEAQVLPHYERFEEQGYIDREVWAKAGESGFLCFSMPEEYGGLGADKRYSVVQMEEFSRVGATNLLGMTLHSEIVAPYILHNGSEYLKQTYLPRMASGEMIGAIAMTEPGAGSDLQGVRTTAVRDGDDYVLNGSKTFITNGMHCDLVIVVAKTDPAAGAKGISLFVVESSTPGFTKGKRLKKVGMKAQDTGELFFDNMRVPARNLLGEEGKGFVYLMQELSWERLQLAISATALAEAALDWTVRYCHERKAFGKEILQFQTTRHKLAGLKTDVQIGRVFLDRCVELFIEGKLEAAEASMAKYSMTELQCRVIDECVQLHGGYGYMWEYPIARAWADTRVSRIYGGTTEIMKELIARTL</sequence>
<evidence type="ECO:0000259" key="8">
    <source>
        <dbReference type="Pfam" id="PF02770"/>
    </source>
</evidence>
<name>A0A7U7IAH1_9GAMM</name>
<proteinExistence type="inferred from homology"/>
<protein>
    <submittedName>
        <fullName evidence="10">Acyl-CoA dehydrogenase</fullName>
        <ecNumber evidence="10">1.3.99.-</ecNumber>
    </submittedName>
</protein>
<dbReference type="Gene3D" id="1.20.140.10">
    <property type="entry name" value="Butyryl-CoA Dehydrogenase, subunit A, domain 3"/>
    <property type="match status" value="1"/>
</dbReference>
<dbReference type="Pfam" id="PF02771">
    <property type="entry name" value="Acyl-CoA_dh_N"/>
    <property type="match status" value="1"/>
</dbReference>
<comment type="cofactor">
    <cofactor evidence="1 6">
        <name>FAD</name>
        <dbReference type="ChEBI" id="CHEBI:57692"/>
    </cofactor>
</comment>
<evidence type="ECO:0000259" key="7">
    <source>
        <dbReference type="Pfam" id="PF00441"/>
    </source>
</evidence>
<dbReference type="InterPro" id="IPR046373">
    <property type="entry name" value="Acyl-CoA_Oxase/DH_mid-dom_sf"/>
</dbReference>
<evidence type="ECO:0000313" key="10">
    <source>
        <dbReference type="EMBL" id="CAD5109375.1"/>
    </source>
</evidence>
<dbReference type="InterPro" id="IPR006089">
    <property type="entry name" value="Acyl-CoA_DH_CS"/>
</dbReference>
<dbReference type="Gene3D" id="1.10.540.10">
    <property type="entry name" value="Acyl-CoA dehydrogenase/oxidase, N-terminal domain"/>
    <property type="match status" value="1"/>
</dbReference>
<evidence type="ECO:0000256" key="1">
    <source>
        <dbReference type="ARBA" id="ARBA00001974"/>
    </source>
</evidence>
<dbReference type="InterPro" id="IPR009100">
    <property type="entry name" value="AcylCoA_DH/oxidase_NM_dom_sf"/>
</dbReference>
<feature type="domain" description="Acyl-CoA dehydrogenase/oxidase C-terminal" evidence="7">
    <location>
        <begin position="232"/>
        <end position="379"/>
    </location>
</feature>
<comment type="caution">
    <text evidence="10">The sequence shown here is derived from an EMBL/GenBank/DDBJ whole genome shotgun (WGS) entry which is preliminary data.</text>
</comment>
<dbReference type="InterPro" id="IPR006091">
    <property type="entry name" value="Acyl-CoA_Oxase/DH_mid-dom"/>
</dbReference>
<dbReference type="FunFam" id="2.40.110.10:FF:000002">
    <property type="entry name" value="Acyl-CoA dehydrogenase fadE12"/>
    <property type="match status" value="1"/>
</dbReference>
<evidence type="ECO:0000256" key="5">
    <source>
        <dbReference type="ARBA" id="ARBA00023002"/>
    </source>
</evidence>
<keyword evidence="5 6" id="KW-0560">Oxidoreductase</keyword>
<dbReference type="PROSITE" id="PS00072">
    <property type="entry name" value="ACYL_COA_DH_1"/>
    <property type="match status" value="1"/>
</dbReference>
<dbReference type="InterPro" id="IPR013786">
    <property type="entry name" value="AcylCoA_DH/ox_N"/>
</dbReference>
<keyword evidence="3 6" id="KW-0285">Flavoprotein</keyword>
<evidence type="ECO:0000256" key="2">
    <source>
        <dbReference type="ARBA" id="ARBA00009347"/>
    </source>
</evidence>
<dbReference type="Gene3D" id="2.40.110.10">
    <property type="entry name" value="Butyryl-CoA Dehydrogenase, subunit A, domain 2"/>
    <property type="match status" value="1"/>
</dbReference>
<dbReference type="FunFam" id="1.20.140.10:FF:000001">
    <property type="entry name" value="Acyl-CoA dehydrogenase"/>
    <property type="match status" value="1"/>
</dbReference>
<comment type="similarity">
    <text evidence="2 6">Belongs to the acyl-CoA dehydrogenase family.</text>
</comment>
<organism evidence="10 11">
    <name type="scientific">Zestomonas carbonaria</name>
    <dbReference type="NCBI Taxonomy" id="2762745"/>
    <lineage>
        <taxon>Bacteria</taxon>
        <taxon>Pseudomonadati</taxon>
        <taxon>Pseudomonadota</taxon>
        <taxon>Gammaproteobacteria</taxon>
        <taxon>Pseudomonadales</taxon>
        <taxon>Pseudomonadaceae</taxon>
        <taxon>Zestomonas</taxon>
    </lineage>
</organism>
<dbReference type="InterPro" id="IPR036250">
    <property type="entry name" value="AcylCo_DH-like_C"/>
</dbReference>
<dbReference type="FunFam" id="1.10.540.10:FF:000026">
    <property type="entry name" value="Acyl-CoA dehydrogenase medium chain"/>
    <property type="match status" value="1"/>
</dbReference>
<dbReference type="SUPFAM" id="SSF47203">
    <property type="entry name" value="Acyl-CoA dehydrogenase C-terminal domain-like"/>
    <property type="match status" value="1"/>
</dbReference>
<dbReference type="EMBL" id="CAJFCI010000074">
    <property type="protein sequence ID" value="CAD5109375.1"/>
    <property type="molecule type" value="Genomic_DNA"/>
</dbReference>
<evidence type="ECO:0000256" key="6">
    <source>
        <dbReference type="RuleBase" id="RU362125"/>
    </source>
</evidence>
<dbReference type="EC" id="1.3.99.-" evidence="10"/>
<dbReference type="Pfam" id="PF00441">
    <property type="entry name" value="Acyl-CoA_dh_1"/>
    <property type="match status" value="1"/>
</dbReference>
<evidence type="ECO:0000259" key="9">
    <source>
        <dbReference type="Pfam" id="PF02771"/>
    </source>
</evidence>
<dbReference type="RefSeq" id="WP_187672690.1">
    <property type="nucleotide sequence ID" value="NZ_CAJFCI010000074.1"/>
</dbReference>
<feature type="domain" description="Acyl-CoA oxidase/dehydrogenase middle" evidence="8">
    <location>
        <begin position="125"/>
        <end position="220"/>
    </location>
</feature>
<gene>
    <name evidence="10" type="primary">mmgC_7</name>
    <name evidence="10" type="ORF">PSEWESI4_03672</name>
</gene>
<dbReference type="GO" id="GO:0003995">
    <property type="term" value="F:acyl-CoA dehydrogenase activity"/>
    <property type="evidence" value="ECO:0007669"/>
    <property type="project" value="InterPro"/>
</dbReference>
<keyword evidence="4 6" id="KW-0274">FAD</keyword>
<dbReference type="AlphaFoldDB" id="A0A7U7IAH1"/>
<dbReference type="GO" id="GO:0050660">
    <property type="term" value="F:flavin adenine dinucleotide binding"/>
    <property type="evidence" value="ECO:0007669"/>
    <property type="project" value="InterPro"/>
</dbReference>
<evidence type="ECO:0000256" key="4">
    <source>
        <dbReference type="ARBA" id="ARBA00022827"/>
    </source>
</evidence>
<dbReference type="InterPro" id="IPR037069">
    <property type="entry name" value="AcylCoA_DH/ox_N_sf"/>
</dbReference>